<dbReference type="PROSITE" id="PS50112">
    <property type="entry name" value="PAS"/>
    <property type="match status" value="1"/>
</dbReference>
<feature type="domain" description="PAC" evidence="7">
    <location>
        <begin position="76"/>
        <end position="128"/>
    </location>
</feature>
<dbReference type="Pfam" id="PF02954">
    <property type="entry name" value="HTH_8"/>
    <property type="match status" value="1"/>
</dbReference>
<dbReference type="PANTHER" id="PTHR32071">
    <property type="entry name" value="TRANSCRIPTIONAL REGULATORY PROTEIN"/>
    <property type="match status" value="1"/>
</dbReference>
<dbReference type="NCBIfam" id="TIGR00229">
    <property type="entry name" value="sensory_box"/>
    <property type="match status" value="1"/>
</dbReference>
<dbReference type="InterPro" id="IPR027417">
    <property type="entry name" value="P-loop_NTPase"/>
</dbReference>
<dbReference type="AlphaFoldDB" id="A0AA37U863"/>
<accession>A0AA37U863</accession>
<dbReference type="GO" id="GO:0006355">
    <property type="term" value="P:regulation of DNA-templated transcription"/>
    <property type="evidence" value="ECO:0007669"/>
    <property type="project" value="InterPro"/>
</dbReference>
<dbReference type="CDD" id="cd00009">
    <property type="entry name" value="AAA"/>
    <property type="match status" value="1"/>
</dbReference>
<dbReference type="RefSeq" id="WP_284225761.1">
    <property type="nucleotide sequence ID" value="NZ_BSRA01000003.1"/>
</dbReference>
<dbReference type="SUPFAM" id="SSF46689">
    <property type="entry name" value="Homeodomain-like"/>
    <property type="match status" value="1"/>
</dbReference>
<dbReference type="InterPro" id="IPR058031">
    <property type="entry name" value="AAA_lid_NorR"/>
</dbReference>
<name>A0AA37U863_9BACL</name>
<dbReference type="InterPro" id="IPR002078">
    <property type="entry name" value="Sigma_54_int"/>
</dbReference>
<dbReference type="Pfam" id="PF25601">
    <property type="entry name" value="AAA_lid_14"/>
    <property type="match status" value="1"/>
</dbReference>
<sequence length="440" mass="47892">MGNLMQYVPGPYDVTEPVLNLIHDAITAINTEGVVTVWNAAAQALYGIPEEDILGHPIGDFFPAESIMLYNVMRTGESLHQVYHQPRTDVHVFISAEPLYDTDGELIGAVAVEQDITHLVRMSEEQMRTAAQRADVSDEPYIGPSTQTVLQLLTHTPLLGQHAPVLLMGEPGTGKRTIAQAVLRHMQHDGPFIPIACDALPPALADVELFGFQGGLLSEESEGRSGRIEQAAGGMLYLANVQALPPPVQRALAKALRVGSFARVGSALRKAINCQVVASALPGTKLDPALELVLHRMDVLPLRDRKEEIAGFCQFFLARLAREMGRPIPSLSDEVLALLRAYDWPGNVAELEQTLRHAVTVCQGSTLTKEDLPMALSQGALAQLTGDATPLAVVSRAAERTRIEEALKQSKGNKTIAARLLGISRGALYYKMKQYHLERE</sequence>
<dbReference type="Pfam" id="PF08448">
    <property type="entry name" value="PAS_4"/>
    <property type="match status" value="1"/>
</dbReference>
<dbReference type="InterPro" id="IPR009057">
    <property type="entry name" value="Homeodomain-like_sf"/>
</dbReference>
<dbReference type="CDD" id="cd00130">
    <property type="entry name" value="PAS"/>
    <property type="match status" value="1"/>
</dbReference>
<dbReference type="SUPFAM" id="SSF52540">
    <property type="entry name" value="P-loop containing nucleoside triphosphate hydrolases"/>
    <property type="match status" value="1"/>
</dbReference>
<keyword evidence="4" id="KW-0804">Transcription</keyword>
<dbReference type="Gene3D" id="1.10.10.60">
    <property type="entry name" value="Homeodomain-like"/>
    <property type="match status" value="1"/>
</dbReference>
<dbReference type="PANTHER" id="PTHR32071:SF122">
    <property type="entry name" value="SIGMA FACTOR"/>
    <property type="match status" value="1"/>
</dbReference>
<gene>
    <name evidence="8" type="ORF">Heshes_07910</name>
</gene>
<dbReference type="PRINTS" id="PR01590">
    <property type="entry name" value="HTHFIS"/>
</dbReference>
<evidence type="ECO:0000256" key="3">
    <source>
        <dbReference type="ARBA" id="ARBA00023015"/>
    </source>
</evidence>
<comment type="caution">
    <text evidence="8">The sequence shown here is derived from an EMBL/GenBank/DDBJ whole genome shotgun (WGS) entry which is preliminary data.</text>
</comment>
<keyword evidence="2" id="KW-0067">ATP-binding</keyword>
<dbReference type="Gene3D" id="3.30.450.20">
    <property type="entry name" value="PAS domain"/>
    <property type="match status" value="1"/>
</dbReference>
<evidence type="ECO:0000256" key="4">
    <source>
        <dbReference type="ARBA" id="ARBA00023163"/>
    </source>
</evidence>
<feature type="domain" description="PAS" evidence="6">
    <location>
        <begin position="18"/>
        <end position="66"/>
    </location>
</feature>
<dbReference type="Pfam" id="PF00158">
    <property type="entry name" value="Sigma54_activat"/>
    <property type="match status" value="1"/>
</dbReference>
<dbReference type="InterPro" id="IPR013656">
    <property type="entry name" value="PAS_4"/>
</dbReference>
<keyword evidence="1" id="KW-0547">Nucleotide-binding</keyword>
<dbReference type="GO" id="GO:0005524">
    <property type="term" value="F:ATP binding"/>
    <property type="evidence" value="ECO:0007669"/>
    <property type="project" value="UniProtKB-KW"/>
</dbReference>
<dbReference type="InterPro" id="IPR002197">
    <property type="entry name" value="HTH_Fis"/>
</dbReference>
<dbReference type="SUPFAM" id="SSF55785">
    <property type="entry name" value="PYP-like sensor domain (PAS domain)"/>
    <property type="match status" value="1"/>
</dbReference>
<dbReference type="PROSITE" id="PS50045">
    <property type="entry name" value="SIGMA54_INTERACT_4"/>
    <property type="match status" value="1"/>
</dbReference>
<dbReference type="Gene3D" id="1.10.8.60">
    <property type="match status" value="1"/>
</dbReference>
<feature type="domain" description="Sigma-54 factor interaction" evidence="5">
    <location>
        <begin position="144"/>
        <end position="360"/>
    </location>
</feature>
<evidence type="ECO:0000256" key="1">
    <source>
        <dbReference type="ARBA" id="ARBA00022741"/>
    </source>
</evidence>
<dbReference type="EMBL" id="BSRA01000003">
    <property type="protein sequence ID" value="GLV13107.1"/>
    <property type="molecule type" value="Genomic_DNA"/>
</dbReference>
<organism evidence="8 9">
    <name type="scientific">Alicyclobacillus hesperidum</name>
    <dbReference type="NCBI Taxonomy" id="89784"/>
    <lineage>
        <taxon>Bacteria</taxon>
        <taxon>Bacillati</taxon>
        <taxon>Bacillota</taxon>
        <taxon>Bacilli</taxon>
        <taxon>Bacillales</taxon>
        <taxon>Alicyclobacillaceae</taxon>
        <taxon>Alicyclobacillus</taxon>
    </lineage>
</organism>
<dbReference type="Gene3D" id="3.40.50.300">
    <property type="entry name" value="P-loop containing nucleotide triphosphate hydrolases"/>
    <property type="match status" value="1"/>
</dbReference>
<dbReference type="GO" id="GO:0043565">
    <property type="term" value="F:sequence-specific DNA binding"/>
    <property type="evidence" value="ECO:0007669"/>
    <property type="project" value="InterPro"/>
</dbReference>
<evidence type="ECO:0000259" key="5">
    <source>
        <dbReference type="PROSITE" id="PS50045"/>
    </source>
</evidence>
<dbReference type="Proteomes" id="UP001157137">
    <property type="component" value="Unassembled WGS sequence"/>
</dbReference>
<evidence type="ECO:0000256" key="2">
    <source>
        <dbReference type="ARBA" id="ARBA00022840"/>
    </source>
</evidence>
<evidence type="ECO:0000313" key="8">
    <source>
        <dbReference type="EMBL" id="GLV13107.1"/>
    </source>
</evidence>
<dbReference type="InterPro" id="IPR000700">
    <property type="entry name" value="PAS-assoc_C"/>
</dbReference>
<dbReference type="PROSITE" id="PS50113">
    <property type="entry name" value="PAC"/>
    <property type="match status" value="1"/>
</dbReference>
<evidence type="ECO:0000259" key="7">
    <source>
        <dbReference type="PROSITE" id="PS50113"/>
    </source>
</evidence>
<keyword evidence="3" id="KW-0805">Transcription regulation</keyword>
<reference evidence="8" key="1">
    <citation type="submission" date="2023-02" db="EMBL/GenBank/DDBJ databases">
        <title>Proposal of a novel subspecies: Alicyclobacillus hesperidum subspecies aegle.</title>
        <authorList>
            <person name="Goto K."/>
            <person name="Fujii T."/>
            <person name="Yasui K."/>
            <person name="Mochida K."/>
            <person name="Kato-Tanaka Y."/>
            <person name="Morohoshi S."/>
            <person name="An S.Y."/>
            <person name="Kasai H."/>
            <person name="Yokota A."/>
        </authorList>
    </citation>
    <scope>NUCLEOTIDE SEQUENCE</scope>
    <source>
        <strain evidence="8">DSM 12766</strain>
    </source>
</reference>
<protein>
    <submittedName>
        <fullName evidence="8">Sigma-54-dependent Fis family transcriptional regulator</fullName>
    </submittedName>
</protein>
<evidence type="ECO:0000259" key="6">
    <source>
        <dbReference type="PROSITE" id="PS50112"/>
    </source>
</evidence>
<dbReference type="SMART" id="SM00091">
    <property type="entry name" value="PAS"/>
    <property type="match status" value="1"/>
</dbReference>
<evidence type="ECO:0000313" key="9">
    <source>
        <dbReference type="Proteomes" id="UP001157137"/>
    </source>
</evidence>
<dbReference type="InterPro" id="IPR000014">
    <property type="entry name" value="PAS"/>
</dbReference>
<dbReference type="InterPro" id="IPR035965">
    <property type="entry name" value="PAS-like_dom_sf"/>
</dbReference>
<proteinExistence type="predicted"/>